<dbReference type="InterPro" id="IPR021246">
    <property type="entry name" value="DUF2797"/>
</dbReference>
<dbReference type="Pfam" id="PF10977">
    <property type="entry name" value="DUF2797"/>
    <property type="match status" value="1"/>
</dbReference>
<keyword evidence="2" id="KW-1185">Reference proteome</keyword>
<accession>A0A6F8X6A5</accession>
<reference evidence="1 2" key="1">
    <citation type="submission" date="2020-03" db="EMBL/GenBank/DDBJ databases">
        <title>Complete Genome Sequence of Halomonas meridiana strain Eplume2, isolated from hydrothermal-plume in the north east Pacific Ocean.</title>
        <authorList>
            <person name="Kurihara Y."/>
            <person name="Kawai S."/>
            <person name="Sakai A."/>
            <person name="Galipon J."/>
            <person name="Arakawa K."/>
        </authorList>
    </citation>
    <scope>NUCLEOTIDE SEQUENCE [LARGE SCALE GENOMIC DNA]</scope>
    <source>
        <strain evidence="1 2">Eplume2</strain>
    </source>
</reference>
<dbReference type="EMBL" id="AP022869">
    <property type="protein sequence ID" value="BCB69762.1"/>
    <property type="molecule type" value="Genomic_DNA"/>
</dbReference>
<dbReference type="AlphaFoldDB" id="A0A6F8X6A5"/>
<proteinExistence type="predicted"/>
<protein>
    <recommendedName>
        <fullName evidence="3">DUF2797 domain-containing protein</fullName>
    </recommendedName>
</protein>
<dbReference type="Proteomes" id="UP000501053">
    <property type="component" value="Chromosome"/>
</dbReference>
<sequence>MGQVRQAQALAQKWRALAGMPRVTDLLIPEVSPVKGCLQKMAAALPSRQDEQVVYHLRAGEHRVALNERIGSPMRLAWSGAIACTHCGRATKKSFAQGYCYPCFKRLAQCDTCIMKPETCHYYQGTCREPEWGEAHCFQPHIVYLANSSGLKVGITRKTQMPTRWLDQGAIQALPILEVNTRQQSGFVEMLFKEQVADRTNWRAMLKGEVASLDLRAERDRLLSTLADGLSQLRSVHGGDAIRTLDEAPLQFDYPVAAFPRKVVSHNFDKQPLVEGILQGVKGQYLIFDTGVINLRKFTGYEISVE</sequence>
<evidence type="ECO:0008006" key="3">
    <source>
        <dbReference type="Google" id="ProtNLM"/>
    </source>
</evidence>
<evidence type="ECO:0000313" key="2">
    <source>
        <dbReference type="Proteomes" id="UP000501053"/>
    </source>
</evidence>
<name>A0A6F8X6A5_9GAMM</name>
<gene>
    <name evidence="1" type="ORF">HMEPL2_01130</name>
</gene>
<evidence type="ECO:0000313" key="1">
    <source>
        <dbReference type="EMBL" id="BCB69762.1"/>
    </source>
</evidence>
<organism evidence="1 2">
    <name type="scientific">Vreelandella aquamarina</name>
    <dbReference type="NCBI Taxonomy" id="77097"/>
    <lineage>
        <taxon>Bacteria</taxon>
        <taxon>Pseudomonadati</taxon>
        <taxon>Pseudomonadota</taxon>
        <taxon>Gammaproteobacteria</taxon>
        <taxon>Oceanospirillales</taxon>
        <taxon>Halomonadaceae</taxon>
        <taxon>Vreelandella</taxon>
    </lineage>
</organism>